<protein>
    <submittedName>
        <fullName evidence="2 3">Uncharacterized protein</fullName>
    </submittedName>
</protein>
<reference evidence="3" key="3">
    <citation type="submission" date="2016-03" db="UniProtKB">
        <authorList>
            <consortium name="EnsemblProtists"/>
        </authorList>
    </citation>
    <scope>IDENTIFICATION</scope>
</reference>
<reference evidence="4" key="2">
    <citation type="submission" date="2012-11" db="EMBL/GenBank/DDBJ databases">
        <authorList>
            <person name="Kuo A."/>
            <person name="Curtis B.A."/>
            <person name="Tanifuji G."/>
            <person name="Burki F."/>
            <person name="Gruber A."/>
            <person name="Irimia M."/>
            <person name="Maruyama S."/>
            <person name="Arias M.C."/>
            <person name="Ball S.G."/>
            <person name="Gile G.H."/>
            <person name="Hirakawa Y."/>
            <person name="Hopkins J.F."/>
            <person name="Rensing S.A."/>
            <person name="Schmutz J."/>
            <person name="Symeonidi A."/>
            <person name="Elias M."/>
            <person name="Eveleigh R.J."/>
            <person name="Herman E.K."/>
            <person name="Klute M.J."/>
            <person name="Nakayama T."/>
            <person name="Obornik M."/>
            <person name="Reyes-Prieto A."/>
            <person name="Armbrust E.V."/>
            <person name="Aves S.J."/>
            <person name="Beiko R.G."/>
            <person name="Coutinho P."/>
            <person name="Dacks J.B."/>
            <person name="Durnford D.G."/>
            <person name="Fast N.M."/>
            <person name="Green B.R."/>
            <person name="Grisdale C."/>
            <person name="Hempe F."/>
            <person name="Henrissat B."/>
            <person name="Hoppner M.P."/>
            <person name="Ishida K.-I."/>
            <person name="Kim E."/>
            <person name="Koreny L."/>
            <person name="Kroth P.G."/>
            <person name="Liu Y."/>
            <person name="Malik S.-B."/>
            <person name="Maier U.G."/>
            <person name="McRose D."/>
            <person name="Mock T."/>
            <person name="Neilson J.A."/>
            <person name="Onodera N.T."/>
            <person name="Poole A.M."/>
            <person name="Pritham E.J."/>
            <person name="Richards T.A."/>
            <person name="Rocap G."/>
            <person name="Roy S.W."/>
            <person name="Sarai C."/>
            <person name="Schaack S."/>
            <person name="Shirato S."/>
            <person name="Slamovits C.H."/>
            <person name="Spencer D.F."/>
            <person name="Suzuki S."/>
            <person name="Worden A.Z."/>
            <person name="Zauner S."/>
            <person name="Barry K."/>
            <person name="Bell C."/>
            <person name="Bharti A.K."/>
            <person name="Crow J.A."/>
            <person name="Grimwood J."/>
            <person name="Kramer R."/>
            <person name="Lindquist E."/>
            <person name="Lucas S."/>
            <person name="Salamov A."/>
            <person name="McFadden G.I."/>
            <person name="Lane C.E."/>
            <person name="Keeling P.J."/>
            <person name="Gray M.W."/>
            <person name="Grigoriev I.V."/>
            <person name="Archibald J.M."/>
        </authorList>
    </citation>
    <scope>NUCLEOTIDE SEQUENCE</scope>
    <source>
        <strain evidence="4">CCMP2712</strain>
    </source>
</reference>
<feature type="region of interest" description="Disordered" evidence="1">
    <location>
        <begin position="506"/>
        <end position="547"/>
    </location>
</feature>
<dbReference type="Proteomes" id="UP000011087">
    <property type="component" value="Unassembled WGS sequence"/>
</dbReference>
<evidence type="ECO:0000313" key="2">
    <source>
        <dbReference type="EMBL" id="EKX49568.1"/>
    </source>
</evidence>
<dbReference type="HOGENOM" id="CLU_435103_0_0_1"/>
<dbReference type="RefSeq" id="XP_005836548.1">
    <property type="nucleotide sequence ID" value="XM_005836491.1"/>
</dbReference>
<evidence type="ECO:0000256" key="1">
    <source>
        <dbReference type="SAM" id="MobiDB-lite"/>
    </source>
</evidence>
<organism evidence="2">
    <name type="scientific">Guillardia theta (strain CCMP2712)</name>
    <name type="common">Cryptophyte</name>
    <dbReference type="NCBI Taxonomy" id="905079"/>
    <lineage>
        <taxon>Eukaryota</taxon>
        <taxon>Cryptophyceae</taxon>
        <taxon>Pyrenomonadales</taxon>
        <taxon>Geminigeraceae</taxon>
        <taxon>Guillardia</taxon>
    </lineage>
</organism>
<proteinExistence type="predicted"/>
<evidence type="ECO:0000313" key="3">
    <source>
        <dbReference type="EnsemblProtists" id="EKX49568"/>
    </source>
</evidence>
<dbReference type="AlphaFoldDB" id="L1JNB5"/>
<gene>
    <name evidence="2" type="ORF">GUITHDRAFT_162043</name>
</gene>
<dbReference type="GeneID" id="17306224"/>
<keyword evidence="4" id="KW-1185">Reference proteome</keyword>
<accession>L1JNB5</accession>
<dbReference type="EMBL" id="JH992981">
    <property type="protein sequence ID" value="EKX49568.1"/>
    <property type="molecule type" value="Genomic_DNA"/>
</dbReference>
<evidence type="ECO:0000313" key="4">
    <source>
        <dbReference type="Proteomes" id="UP000011087"/>
    </source>
</evidence>
<name>L1JNB5_GUITC</name>
<dbReference type="KEGG" id="gtt:GUITHDRAFT_162043"/>
<reference evidence="2 4" key="1">
    <citation type="journal article" date="2012" name="Nature">
        <title>Algal genomes reveal evolutionary mosaicism and the fate of nucleomorphs.</title>
        <authorList>
            <consortium name="DOE Joint Genome Institute"/>
            <person name="Curtis B.A."/>
            <person name="Tanifuji G."/>
            <person name="Burki F."/>
            <person name="Gruber A."/>
            <person name="Irimia M."/>
            <person name="Maruyama S."/>
            <person name="Arias M.C."/>
            <person name="Ball S.G."/>
            <person name="Gile G.H."/>
            <person name="Hirakawa Y."/>
            <person name="Hopkins J.F."/>
            <person name="Kuo A."/>
            <person name="Rensing S.A."/>
            <person name="Schmutz J."/>
            <person name="Symeonidi A."/>
            <person name="Elias M."/>
            <person name="Eveleigh R.J."/>
            <person name="Herman E.K."/>
            <person name="Klute M.J."/>
            <person name="Nakayama T."/>
            <person name="Obornik M."/>
            <person name="Reyes-Prieto A."/>
            <person name="Armbrust E.V."/>
            <person name="Aves S.J."/>
            <person name="Beiko R.G."/>
            <person name="Coutinho P."/>
            <person name="Dacks J.B."/>
            <person name="Durnford D.G."/>
            <person name="Fast N.M."/>
            <person name="Green B.R."/>
            <person name="Grisdale C.J."/>
            <person name="Hempel F."/>
            <person name="Henrissat B."/>
            <person name="Hoppner M.P."/>
            <person name="Ishida K."/>
            <person name="Kim E."/>
            <person name="Koreny L."/>
            <person name="Kroth P.G."/>
            <person name="Liu Y."/>
            <person name="Malik S.B."/>
            <person name="Maier U.G."/>
            <person name="McRose D."/>
            <person name="Mock T."/>
            <person name="Neilson J.A."/>
            <person name="Onodera N.T."/>
            <person name="Poole A.M."/>
            <person name="Pritham E.J."/>
            <person name="Richards T.A."/>
            <person name="Rocap G."/>
            <person name="Roy S.W."/>
            <person name="Sarai C."/>
            <person name="Schaack S."/>
            <person name="Shirato S."/>
            <person name="Slamovits C.H."/>
            <person name="Spencer D.F."/>
            <person name="Suzuki S."/>
            <person name="Worden A.Z."/>
            <person name="Zauner S."/>
            <person name="Barry K."/>
            <person name="Bell C."/>
            <person name="Bharti A.K."/>
            <person name="Crow J.A."/>
            <person name="Grimwood J."/>
            <person name="Kramer R."/>
            <person name="Lindquist E."/>
            <person name="Lucas S."/>
            <person name="Salamov A."/>
            <person name="McFadden G.I."/>
            <person name="Lane C.E."/>
            <person name="Keeling P.J."/>
            <person name="Gray M.W."/>
            <person name="Grigoriev I.V."/>
            <person name="Archibald J.M."/>
        </authorList>
    </citation>
    <scope>NUCLEOTIDE SEQUENCE</scope>
    <source>
        <strain evidence="2 4">CCMP2712</strain>
    </source>
</reference>
<feature type="compositionally biased region" description="Low complexity" evidence="1">
    <location>
        <begin position="532"/>
        <end position="546"/>
    </location>
</feature>
<dbReference type="PaxDb" id="55529-EKX49568"/>
<dbReference type="EnsemblProtists" id="EKX49568">
    <property type="protein sequence ID" value="EKX49568"/>
    <property type="gene ID" value="GUITHDRAFT_162043"/>
</dbReference>
<sequence>MTFLPSLMDYSHVDKTLGQAKIPEDLLWRIRSVDTFTSYDFQLDGVKAVMEDGSHAENPEPEQPTFEWRRFATPSVGLRWKKVPLLDPSEAYYHELDPDTVNMQKRLTMRAFKAYGGSEFLQEEEFLVSDSKKQSIQTTAAERTRVPREFSEKVEAVKEIQALVRRFFLLQLYPWYYMARLSLYAPVASTHKRMSRLERQSHMIASQSISSNISILPWCMCWKTLEPQFHLDKSSTRQMRRILQDFSAGHYEDCLRRVDNLILRQRSGAQDEKCLIELSALCNRFGMSLFTRDEFERAHAFFSRVLDMTNIKNNSIKFSAKSEIYAWTCDLVAYCLWCQEKHEQALWTVSRVSQQDIPFNVRVVNQLHVTQLALKVNKTDIAIKLGSRVLIDLMKSKFDHKVLARRSGSPRSREAKARQEILQIVDRKDEAQEPSSPSYDDLLAHQSQTLCFALVKAGRPQDAIIISNALRRKMEEGGDVSPDIVRCNQEFVSWAEEYEERKQAAERSHAAALSPGSRSRWSLRDQPCFEQTSSRSPSGTSERSYSQAILRSTQKLGRRGLSHEECGQLMKPDDYFIAAGAAQFEPGKEMSWAGNFFGDTYWQRHSSLRPSKEYERNNSNLLLTRPPFK</sequence>